<dbReference type="SUPFAM" id="SSF55729">
    <property type="entry name" value="Acyl-CoA N-acyltransferases (Nat)"/>
    <property type="match status" value="1"/>
</dbReference>
<organism evidence="2 3">
    <name type="scientific">Aspergillus granulosus</name>
    <dbReference type="NCBI Taxonomy" id="176169"/>
    <lineage>
        <taxon>Eukaryota</taxon>
        <taxon>Fungi</taxon>
        <taxon>Dikarya</taxon>
        <taxon>Ascomycota</taxon>
        <taxon>Pezizomycotina</taxon>
        <taxon>Eurotiomycetes</taxon>
        <taxon>Eurotiomycetidae</taxon>
        <taxon>Eurotiales</taxon>
        <taxon>Aspergillaceae</taxon>
        <taxon>Aspergillus</taxon>
        <taxon>Aspergillus subgen. Nidulantes</taxon>
    </lineage>
</organism>
<reference evidence="2 3" key="1">
    <citation type="submission" date="2024-07" db="EMBL/GenBank/DDBJ databases">
        <title>Section-level genome sequencing and comparative genomics of Aspergillus sections Usti and Cavernicolus.</title>
        <authorList>
            <consortium name="Lawrence Berkeley National Laboratory"/>
            <person name="Nybo J.L."/>
            <person name="Vesth T.C."/>
            <person name="Theobald S."/>
            <person name="Frisvad J.C."/>
            <person name="Larsen T.O."/>
            <person name="Kjaerboelling I."/>
            <person name="Rothschild-Mancinelli K."/>
            <person name="Lyhne E.K."/>
            <person name="Kogle M.E."/>
            <person name="Barry K."/>
            <person name="Clum A."/>
            <person name="Na H."/>
            <person name="Ledsgaard L."/>
            <person name="Lin J."/>
            <person name="Lipzen A."/>
            <person name="Kuo A."/>
            <person name="Riley R."/>
            <person name="Mondo S."/>
            <person name="Labutti K."/>
            <person name="Haridas S."/>
            <person name="Pangalinan J."/>
            <person name="Salamov A.A."/>
            <person name="Simmons B.A."/>
            <person name="Magnuson J.K."/>
            <person name="Chen J."/>
            <person name="Drula E."/>
            <person name="Henrissat B."/>
            <person name="Wiebenga A."/>
            <person name="Lubbers R.J."/>
            <person name="Gomes A.C."/>
            <person name="Makela M.R."/>
            <person name="Stajich J."/>
            <person name="Grigoriev I.V."/>
            <person name="Mortensen U.H."/>
            <person name="De Vries R.P."/>
            <person name="Baker S.E."/>
            <person name="Andersen M.R."/>
        </authorList>
    </citation>
    <scope>NUCLEOTIDE SEQUENCE [LARGE SCALE GENOMIC DNA]</scope>
    <source>
        <strain evidence="2 3">CBS 588.65</strain>
    </source>
</reference>
<accession>A0ABR4GYK6</accession>
<dbReference type="PANTHER" id="PTHR42791">
    <property type="entry name" value="GNAT FAMILY ACETYLTRANSFERASE"/>
    <property type="match status" value="1"/>
</dbReference>
<dbReference type="PROSITE" id="PS51186">
    <property type="entry name" value="GNAT"/>
    <property type="match status" value="1"/>
</dbReference>
<evidence type="ECO:0000313" key="2">
    <source>
        <dbReference type="EMBL" id="KAL2808278.1"/>
    </source>
</evidence>
<name>A0ABR4GYK6_9EURO</name>
<dbReference type="InterPro" id="IPR000182">
    <property type="entry name" value="GNAT_dom"/>
</dbReference>
<dbReference type="Gene3D" id="3.40.630.30">
    <property type="match status" value="1"/>
</dbReference>
<feature type="domain" description="N-acetyltransferase" evidence="1">
    <location>
        <begin position="168"/>
        <end position="255"/>
    </location>
</feature>
<dbReference type="Pfam" id="PF00583">
    <property type="entry name" value="Acetyltransf_1"/>
    <property type="match status" value="1"/>
</dbReference>
<evidence type="ECO:0000259" key="1">
    <source>
        <dbReference type="PROSITE" id="PS51186"/>
    </source>
</evidence>
<dbReference type="CDD" id="cd04301">
    <property type="entry name" value="NAT_SF"/>
    <property type="match status" value="1"/>
</dbReference>
<dbReference type="EMBL" id="JBFXLT010000116">
    <property type="protein sequence ID" value="KAL2808278.1"/>
    <property type="molecule type" value="Genomic_DNA"/>
</dbReference>
<comment type="caution">
    <text evidence="2">The sequence shown here is derived from an EMBL/GenBank/DDBJ whole genome shotgun (WGS) entry which is preliminary data.</text>
</comment>
<protein>
    <submittedName>
        <fullName evidence="2">GNAT family N-acetyltransferase</fullName>
    </submittedName>
</protein>
<dbReference type="InterPro" id="IPR016181">
    <property type="entry name" value="Acyl_CoA_acyltransferase"/>
</dbReference>
<dbReference type="PANTHER" id="PTHR42791:SF1">
    <property type="entry name" value="N-ACETYLTRANSFERASE DOMAIN-CONTAINING PROTEIN"/>
    <property type="match status" value="1"/>
</dbReference>
<evidence type="ECO:0000313" key="3">
    <source>
        <dbReference type="Proteomes" id="UP001610334"/>
    </source>
</evidence>
<keyword evidence="3" id="KW-1185">Reference proteome</keyword>
<dbReference type="InterPro" id="IPR052523">
    <property type="entry name" value="Trichothecene_AcTrans"/>
</dbReference>
<sequence>MNVNSKLPLCRVYDEPESVSAVANTITLSFAQDPLIKWLRPLAPTWARDQFATYKWQYRRIQSMIAQGIVLQSVPALKDHWQLFLPEGSKSNDIATPLSDTITSECGGADHDAGVGLLLLPPPRRLNWTLSRLILTCKLWLLDIFDPVPEEGTNMVRLERLMAIHQDAMARIKKQYKVQDLWYLEVVAVHPTLQGRGLGKKAMIAVLDFIQDEAITLECTSENTIGFYQSLGFEVAEEVELIDGDEAVKIWFMLRQTSNTTGTH</sequence>
<dbReference type="Proteomes" id="UP001610334">
    <property type="component" value="Unassembled WGS sequence"/>
</dbReference>
<gene>
    <name evidence="2" type="ORF">BJX63DRAFT_439516</name>
</gene>
<proteinExistence type="predicted"/>